<evidence type="ECO:0000313" key="3">
    <source>
        <dbReference type="EMBL" id="KAB2930688.1"/>
    </source>
</evidence>
<dbReference type="AlphaFoldDB" id="A0A833GZL0"/>
<evidence type="ECO:0000259" key="2">
    <source>
        <dbReference type="Pfam" id="PF08327"/>
    </source>
</evidence>
<comment type="caution">
    <text evidence="3">The sequence shown here is derived from an EMBL/GenBank/DDBJ whole genome shotgun (WGS) entry which is preliminary data.</text>
</comment>
<dbReference type="InterPro" id="IPR023393">
    <property type="entry name" value="START-like_dom_sf"/>
</dbReference>
<accession>A0A833GZL0</accession>
<gene>
    <name evidence="3" type="ORF">F9K24_15750</name>
</gene>
<proteinExistence type="inferred from homology"/>
<dbReference type="InterPro" id="IPR013538">
    <property type="entry name" value="ASHA1/2-like_C"/>
</dbReference>
<protein>
    <submittedName>
        <fullName evidence="3">ATPase</fullName>
    </submittedName>
</protein>
<comment type="similarity">
    <text evidence="1">Belongs to the AHA1 family.</text>
</comment>
<sequence length="166" mass="18934">MHIKHALYIEGKGEREILLKRIFSAPPEMVFDAYTKPELLRRWFTGPDGWALSVCEVDLRVDGAYRFVWSGETGEMAVSGTYRSIERPHVLVTTERFDQQWYPGESLITSSYRSHPQGTELQITILYESSDARDTVLNSKTARGIANSYDRLEEFLVGLLSDPGRS</sequence>
<dbReference type="Proteomes" id="UP000460298">
    <property type="component" value="Unassembled WGS sequence"/>
</dbReference>
<dbReference type="Gene3D" id="3.30.530.20">
    <property type="match status" value="1"/>
</dbReference>
<dbReference type="SUPFAM" id="SSF55961">
    <property type="entry name" value="Bet v1-like"/>
    <property type="match status" value="1"/>
</dbReference>
<reference evidence="3 4" key="1">
    <citation type="submission" date="2019-10" db="EMBL/GenBank/DDBJ databases">
        <title>Extracellular Electron Transfer in a Candidatus Methanoperedens spp. Enrichment Culture.</title>
        <authorList>
            <person name="Berger S."/>
            <person name="Rangel Shaw D."/>
            <person name="Berben T."/>
            <person name="In 'T Zandt M."/>
            <person name="Frank J."/>
            <person name="Reimann J."/>
            <person name="Jetten M.S.M."/>
            <person name="Welte C.U."/>
        </authorList>
    </citation>
    <scope>NUCLEOTIDE SEQUENCE [LARGE SCALE GENOMIC DNA]</scope>
    <source>
        <strain evidence="3">SB12</strain>
    </source>
</reference>
<dbReference type="Pfam" id="PF08327">
    <property type="entry name" value="AHSA1"/>
    <property type="match status" value="1"/>
</dbReference>
<name>A0A833GZL0_9LEPT</name>
<feature type="domain" description="Activator of Hsp90 ATPase homologue 1/2-like C-terminal" evidence="2">
    <location>
        <begin position="25"/>
        <end position="156"/>
    </location>
</feature>
<evidence type="ECO:0000313" key="4">
    <source>
        <dbReference type="Proteomes" id="UP000460298"/>
    </source>
</evidence>
<evidence type="ECO:0000256" key="1">
    <source>
        <dbReference type="ARBA" id="ARBA00006817"/>
    </source>
</evidence>
<dbReference type="EMBL" id="WBUI01000018">
    <property type="protein sequence ID" value="KAB2930688.1"/>
    <property type="molecule type" value="Genomic_DNA"/>
</dbReference>
<organism evidence="3 4">
    <name type="scientific">Leptonema illini</name>
    <dbReference type="NCBI Taxonomy" id="183"/>
    <lineage>
        <taxon>Bacteria</taxon>
        <taxon>Pseudomonadati</taxon>
        <taxon>Spirochaetota</taxon>
        <taxon>Spirochaetia</taxon>
        <taxon>Leptospirales</taxon>
        <taxon>Leptospiraceae</taxon>
        <taxon>Leptonema</taxon>
    </lineage>
</organism>